<name>A0A6P8ZV66_THRPL</name>
<accession>A0A6P8ZV66</accession>
<dbReference type="Proteomes" id="UP000515158">
    <property type="component" value="Unplaced"/>
</dbReference>
<dbReference type="GeneID" id="117650053"/>
<keyword evidence="2" id="KW-1185">Reference proteome</keyword>
<dbReference type="RefSeq" id="XP_034249212.1">
    <property type="nucleotide sequence ID" value="XM_034393321.1"/>
</dbReference>
<dbReference type="KEGG" id="tpal:117650053"/>
<evidence type="ECO:0000313" key="2">
    <source>
        <dbReference type="Proteomes" id="UP000515158"/>
    </source>
</evidence>
<dbReference type="InterPro" id="IPR027831">
    <property type="entry name" value="DUF4485"/>
</dbReference>
<evidence type="ECO:0000259" key="1">
    <source>
        <dbReference type="Pfam" id="PF14846"/>
    </source>
</evidence>
<dbReference type="OrthoDB" id="6572380at2759"/>
<proteinExistence type="predicted"/>
<gene>
    <name evidence="3" type="primary">LOC117650053</name>
</gene>
<dbReference type="InParanoid" id="A0A6P8ZV66"/>
<dbReference type="AlphaFoldDB" id="A0A6P8ZV66"/>
<dbReference type="Pfam" id="PF14846">
    <property type="entry name" value="DUF4485"/>
    <property type="match status" value="1"/>
</dbReference>
<feature type="domain" description="DUF4485" evidence="1">
    <location>
        <begin position="5"/>
        <end position="85"/>
    </location>
</feature>
<reference evidence="3" key="1">
    <citation type="submission" date="2025-08" db="UniProtKB">
        <authorList>
            <consortium name="RefSeq"/>
        </authorList>
    </citation>
    <scope>IDENTIFICATION</scope>
    <source>
        <tissue evidence="3">Total insect</tissue>
    </source>
</reference>
<evidence type="ECO:0000313" key="3">
    <source>
        <dbReference type="RefSeq" id="XP_034249212.1"/>
    </source>
</evidence>
<sequence>MPSSKEEFQTALKEIAYFSPTLDSPYDRVRLAEWVRRLVLEAKQSDPSCYLVNPYAQLLRIQARAGHLRSPFLSPPNPGTIPPLAVTLGREVMTSVPTLPTPGPTAPFMCRKSKDGHAYIAARQVPGKGVLCYLAVSTQGLGTN</sequence>
<protein>
    <submittedName>
        <fullName evidence="3">Uncharacterized protein LOC117650053</fullName>
    </submittedName>
</protein>
<organism evidence="3">
    <name type="scientific">Thrips palmi</name>
    <name type="common">Melon thrips</name>
    <dbReference type="NCBI Taxonomy" id="161013"/>
    <lineage>
        <taxon>Eukaryota</taxon>
        <taxon>Metazoa</taxon>
        <taxon>Ecdysozoa</taxon>
        <taxon>Arthropoda</taxon>
        <taxon>Hexapoda</taxon>
        <taxon>Insecta</taxon>
        <taxon>Pterygota</taxon>
        <taxon>Neoptera</taxon>
        <taxon>Paraneoptera</taxon>
        <taxon>Thysanoptera</taxon>
        <taxon>Terebrantia</taxon>
        <taxon>Thripoidea</taxon>
        <taxon>Thripidae</taxon>
        <taxon>Thrips</taxon>
    </lineage>
</organism>